<proteinExistence type="predicted"/>
<reference evidence="2 3" key="1">
    <citation type="submission" date="2016-07" db="EMBL/GenBank/DDBJ databases">
        <title>Pervasive Adenine N6-methylation of Active Genes in Fungi.</title>
        <authorList>
            <consortium name="DOE Joint Genome Institute"/>
            <person name="Mondo S.J."/>
            <person name="Dannebaum R.O."/>
            <person name="Kuo R.C."/>
            <person name="Labutti K."/>
            <person name="Haridas S."/>
            <person name="Kuo A."/>
            <person name="Salamov A."/>
            <person name="Ahrendt S.R."/>
            <person name="Lipzen A."/>
            <person name="Sullivan W."/>
            <person name="Andreopoulos W.B."/>
            <person name="Clum A."/>
            <person name="Lindquist E."/>
            <person name="Daum C."/>
            <person name="Ramamoorthy G.K."/>
            <person name="Gryganskyi A."/>
            <person name="Culley D."/>
            <person name="Magnuson J.K."/>
            <person name="James T.Y."/>
            <person name="O'Malley M.A."/>
            <person name="Stajich J.E."/>
            <person name="Spatafora J.W."/>
            <person name="Visel A."/>
            <person name="Grigoriev I.V."/>
        </authorList>
    </citation>
    <scope>NUCLEOTIDE SEQUENCE [LARGE SCALE GENOMIC DNA]</scope>
    <source>
        <strain evidence="2 3">NRRL 1336</strain>
    </source>
</reference>
<dbReference type="PANTHER" id="PTHR24148">
    <property type="entry name" value="ANKYRIN REPEAT DOMAIN-CONTAINING PROTEIN 39 HOMOLOG-RELATED"/>
    <property type="match status" value="1"/>
</dbReference>
<dbReference type="PANTHER" id="PTHR24148:SF64">
    <property type="entry name" value="HETEROKARYON INCOMPATIBILITY DOMAIN-CONTAINING PROTEIN"/>
    <property type="match status" value="1"/>
</dbReference>
<evidence type="ECO:0000259" key="1">
    <source>
        <dbReference type="Pfam" id="PF06985"/>
    </source>
</evidence>
<feature type="domain" description="Heterokaryon incompatibility" evidence="1">
    <location>
        <begin position="65"/>
        <end position="176"/>
    </location>
</feature>
<protein>
    <recommendedName>
        <fullName evidence="1">Heterokaryon incompatibility domain-containing protein</fullName>
    </recommendedName>
</protein>
<keyword evidence="3" id="KW-1185">Reference proteome</keyword>
<dbReference type="OrthoDB" id="5071163at2759"/>
<dbReference type="InterPro" id="IPR052895">
    <property type="entry name" value="HetReg/Transcr_Mod"/>
</dbReference>
<sequence length="651" mass="77313">MTKEDPVEHLFQELTCDDTQQQQRQKQRQQQKPFKIVLVDIKKAAGRRIHCIEKPLEGNTKELRFIALSYRWGELEEKLIDTRLGYLASITSFDLNDFYWLCTMMTKEPDLASIQYVWVDAICVDQTNHERRKATIHQMSNIYERATYILAVPDLHKTHCMNISKASQDVMDKLRKHQEYIYHLIQGNSEKLIELDNAFFDAAGVPKEEEDPVVRQLVTSISNTTLNRAEKYSNDFYNVIDELVVEQLYDLSRSRTHHPWTATAVPATSSKKQKNKTKSRTDHYASVKNVFHRSGVERANKWLYRFVWKATKNTAENTLTVPWRHAVVKRNKGILKAMALLDDLISDWSSRVWVISEYHIAKKKNNLKYWFIELHRLGYVPFFKFDFEDATKSYSMKIPDIHRRFHQTMIKQLNEKDFLEKILNSKASKNEDRFYAILPQTKYKDNISQVGHWNINSMVSIKLKLFEILDTKDKLELLFLVGKDYITYSSSQILPTFATSNIRFYDTPHLADAPLNFDLHNTSMITMHHRKHDSQQLYYYYLCLTPKRYSVVRKPHHKRIYRNGNNRKDILCNYFQLDERNLKIDFVRITLFDEKLLSPNDRKTCHGCEMYLAGSFSENIWIFDFYDAFYWESYAWNHYDNVDNVKVFNIY</sequence>
<dbReference type="Pfam" id="PF06985">
    <property type="entry name" value="HET"/>
    <property type="match status" value="1"/>
</dbReference>
<accession>A0A1X2I1L3</accession>
<dbReference type="Proteomes" id="UP000193560">
    <property type="component" value="Unassembled WGS sequence"/>
</dbReference>
<dbReference type="AlphaFoldDB" id="A0A1X2I1L3"/>
<evidence type="ECO:0000313" key="2">
    <source>
        <dbReference type="EMBL" id="ORZ07189.1"/>
    </source>
</evidence>
<gene>
    <name evidence="2" type="ORF">BCR42DRAFT_496074</name>
</gene>
<organism evidence="2 3">
    <name type="scientific">Absidia repens</name>
    <dbReference type="NCBI Taxonomy" id="90262"/>
    <lineage>
        <taxon>Eukaryota</taxon>
        <taxon>Fungi</taxon>
        <taxon>Fungi incertae sedis</taxon>
        <taxon>Mucoromycota</taxon>
        <taxon>Mucoromycotina</taxon>
        <taxon>Mucoromycetes</taxon>
        <taxon>Mucorales</taxon>
        <taxon>Cunninghamellaceae</taxon>
        <taxon>Absidia</taxon>
    </lineage>
</organism>
<evidence type="ECO:0000313" key="3">
    <source>
        <dbReference type="Proteomes" id="UP000193560"/>
    </source>
</evidence>
<dbReference type="EMBL" id="MCGE01000036">
    <property type="protein sequence ID" value="ORZ07189.1"/>
    <property type="molecule type" value="Genomic_DNA"/>
</dbReference>
<name>A0A1X2I1L3_9FUNG</name>
<comment type="caution">
    <text evidence="2">The sequence shown here is derived from an EMBL/GenBank/DDBJ whole genome shotgun (WGS) entry which is preliminary data.</text>
</comment>
<dbReference type="InterPro" id="IPR010730">
    <property type="entry name" value="HET"/>
</dbReference>
<dbReference type="STRING" id="90262.A0A1X2I1L3"/>